<evidence type="ECO:0000313" key="1">
    <source>
        <dbReference type="EMBL" id="MPC51111.1"/>
    </source>
</evidence>
<dbReference type="EMBL" id="VSRR010009957">
    <property type="protein sequence ID" value="MPC51111.1"/>
    <property type="molecule type" value="Genomic_DNA"/>
</dbReference>
<keyword evidence="2" id="KW-1185">Reference proteome</keyword>
<accession>A0A5B7FUE9</accession>
<reference evidence="1 2" key="1">
    <citation type="submission" date="2019-05" db="EMBL/GenBank/DDBJ databases">
        <title>Another draft genome of Portunus trituberculatus and its Hox gene families provides insights of decapod evolution.</title>
        <authorList>
            <person name="Jeong J.-H."/>
            <person name="Song I."/>
            <person name="Kim S."/>
            <person name="Choi T."/>
            <person name="Kim D."/>
            <person name="Ryu S."/>
            <person name="Kim W."/>
        </authorList>
    </citation>
    <scope>NUCLEOTIDE SEQUENCE [LARGE SCALE GENOMIC DNA]</scope>
    <source>
        <tissue evidence="1">Muscle</tissue>
    </source>
</reference>
<dbReference type="AlphaFoldDB" id="A0A5B7FUE9"/>
<gene>
    <name evidence="1" type="ORF">E2C01_044950</name>
</gene>
<sequence>MDSIAQNEAHIYFGIHLSQAAQTFTAYRTRSGRPVLGAEKDRTELWQTDGPLGHGITTQPGTLGRSCSEQVQVTWFRSHRRARDVRVHLSRVRCESSLYVSIIHFQQRSYKIN</sequence>
<name>A0A5B7FUE9_PORTR</name>
<comment type="caution">
    <text evidence="1">The sequence shown here is derived from an EMBL/GenBank/DDBJ whole genome shotgun (WGS) entry which is preliminary data.</text>
</comment>
<organism evidence="1 2">
    <name type="scientific">Portunus trituberculatus</name>
    <name type="common">Swimming crab</name>
    <name type="synonym">Neptunus trituberculatus</name>
    <dbReference type="NCBI Taxonomy" id="210409"/>
    <lineage>
        <taxon>Eukaryota</taxon>
        <taxon>Metazoa</taxon>
        <taxon>Ecdysozoa</taxon>
        <taxon>Arthropoda</taxon>
        <taxon>Crustacea</taxon>
        <taxon>Multicrustacea</taxon>
        <taxon>Malacostraca</taxon>
        <taxon>Eumalacostraca</taxon>
        <taxon>Eucarida</taxon>
        <taxon>Decapoda</taxon>
        <taxon>Pleocyemata</taxon>
        <taxon>Brachyura</taxon>
        <taxon>Eubrachyura</taxon>
        <taxon>Portunoidea</taxon>
        <taxon>Portunidae</taxon>
        <taxon>Portuninae</taxon>
        <taxon>Portunus</taxon>
    </lineage>
</organism>
<dbReference type="Proteomes" id="UP000324222">
    <property type="component" value="Unassembled WGS sequence"/>
</dbReference>
<proteinExistence type="predicted"/>
<evidence type="ECO:0000313" key="2">
    <source>
        <dbReference type="Proteomes" id="UP000324222"/>
    </source>
</evidence>
<protein>
    <submittedName>
        <fullName evidence="1">Uncharacterized protein</fullName>
    </submittedName>
</protein>